<sequence length="50" mass="5243">TSGFSIHQLIKIKISIGAGRISPKIKEGAKISILGPVVGKNVVCSLLEEL</sequence>
<proteinExistence type="predicted"/>
<evidence type="ECO:0000313" key="2">
    <source>
        <dbReference type="Proteomes" id="UP000789920"/>
    </source>
</evidence>
<organism evidence="1 2">
    <name type="scientific">Racocetra persica</name>
    <dbReference type="NCBI Taxonomy" id="160502"/>
    <lineage>
        <taxon>Eukaryota</taxon>
        <taxon>Fungi</taxon>
        <taxon>Fungi incertae sedis</taxon>
        <taxon>Mucoromycota</taxon>
        <taxon>Glomeromycotina</taxon>
        <taxon>Glomeromycetes</taxon>
        <taxon>Diversisporales</taxon>
        <taxon>Gigasporaceae</taxon>
        <taxon>Racocetra</taxon>
    </lineage>
</organism>
<gene>
    <name evidence="1" type="ORF">RPERSI_LOCUS18398</name>
</gene>
<feature type="non-terminal residue" evidence="1">
    <location>
        <position position="1"/>
    </location>
</feature>
<protein>
    <submittedName>
        <fullName evidence="1">28051_t:CDS:1</fullName>
    </submittedName>
</protein>
<dbReference type="Proteomes" id="UP000789920">
    <property type="component" value="Unassembled WGS sequence"/>
</dbReference>
<comment type="caution">
    <text evidence="1">The sequence shown here is derived from an EMBL/GenBank/DDBJ whole genome shotgun (WGS) entry which is preliminary data.</text>
</comment>
<accession>A0ACA9RD33</accession>
<dbReference type="EMBL" id="CAJVQC010048661">
    <property type="protein sequence ID" value="CAG8786529.1"/>
    <property type="molecule type" value="Genomic_DNA"/>
</dbReference>
<keyword evidence="2" id="KW-1185">Reference proteome</keyword>
<evidence type="ECO:0000313" key="1">
    <source>
        <dbReference type="EMBL" id="CAG8786529.1"/>
    </source>
</evidence>
<name>A0ACA9RD33_9GLOM</name>
<reference evidence="1" key="1">
    <citation type="submission" date="2021-06" db="EMBL/GenBank/DDBJ databases">
        <authorList>
            <person name="Kallberg Y."/>
            <person name="Tangrot J."/>
            <person name="Rosling A."/>
        </authorList>
    </citation>
    <scope>NUCLEOTIDE SEQUENCE</scope>
    <source>
        <strain evidence="1">MA461A</strain>
    </source>
</reference>